<reference evidence="3" key="1">
    <citation type="journal article" date="2015" name="Genome Announc.">
        <title>Draft Genome Sequence of an Anaerobic Ammonium-Oxidizing Bacterium, "Candidatus Brocadia sinica".</title>
        <authorList>
            <person name="Oshiki M."/>
            <person name="Shinyako-Hata K."/>
            <person name="Satoh H."/>
            <person name="Okabe S."/>
        </authorList>
    </citation>
    <scope>NUCLEOTIDE SEQUENCE [LARGE SCALE GENOMIC DNA]</scope>
    <source>
        <strain evidence="3">JPN1</strain>
    </source>
</reference>
<evidence type="ECO:0000259" key="1">
    <source>
        <dbReference type="Pfam" id="PF08241"/>
    </source>
</evidence>
<keyword evidence="3" id="KW-1185">Reference proteome</keyword>
<protein>
    <submittedName>
        <fullName evidence="2">Phosphatidylethanolamine methyltransferase</fullName>
    </submittedName>
</protein>
<comment type="caution">
    <text evidence="2">The sequence shown here is derived from an EMBL/GenBank/DDBJ whole genome shotgun (WGS) entry which is preliminary data.</text>
</comment>
<dbReference type="GO" id="GO:0008168">
    <property type="term" value="F:methyltransferase activity"/>
    <property type="evidence" value="ECO:0007669"/>
    <property type="project" value="UniProtKB-KW"/>
</dbReference>
<dbReference type="PANTHER" id="PTHR43591:SF24">
    <property type="entry name" value="2-METHOXY-6-POLYPRENYL-1,4-BENZOQUINOL METHYLASE, MITOCHONDRIAL"/>
    <property type="match status" value="1"/>
</dbReference>
<proteinExistence type="predicted"/>
<keyword evidence="2" id="KW-0808">Transferase</keyword>
<evidence type="ECO:0000313" key="2">
    <source>
        <dbReference type="EMBL" id="GAN31982.1"/>
    </source>
</evidence>
<feature type="domain" description="Methyltransferase type 11" evidence="1">
    <location>
        <begin position="51"/>
        <end position="145"/>
    </location>
</feature>
<dbReference type="EMBL" id="BAFN01000001">
    <property type="protein sequence ID" value="GAN31982.1"/>
    <property type="molecule type" value="Genomic_DNA"/>
</dbReference>
<keyword evidence="2" id="KW-0489">Methyltransferase</keyword>
<dbReference type="SUPFAM" id="SSF53335">
    <property type="entry name" value="S-adenosyl-L-methionine-dependent methyltransferases"/>
    <property type="match status" value="1"/>
</dbReference>
<dbReference type="Proteomes" id="UP000032309">
    <property type="component" value="Unassembled WGS sequence"/>
</dbReference>
<gene>
    <name evidence="2" type="ORF">BROSI_A0486</name>
</gene>
<dbReference type="Pfam" id="PF08241">
    <property type="entry name" value="Methyltransf_11"/>
    <property type="match status" value="1"/>
</dbReference>
<accession>A0ABQ0JTA5</accession>
<dbReference type="PANTHER" id="PTHR43591">
    <property type="entry name" value="METHYLTRANSFERASE"/>
    <property type="match status" value="1"/>
</dbReference>
<organism evidence="2 3">
    <name type="scientific">Candidatus Brocadia sinica JPN1</name>
    <dbReference type="NCBI Taxonomy" id="1197129"/>
    <lineage>
        <taxon>Bacteria</taxon>
        <taxon>Pseudomonadati</taxon>
        <taxon>Planctomycetota</taxon>
        <taxon>Candidatus Brocadiia</taxon>
        <taxon>Candidatus Brocadiales</taxon>
        <taxon>Candidatus Brocadiaceae</taxon>
        <taxon>Candidatus Brocadia</taxon>
    </lineage>
</organism>
<dbReference type="RefSeq" id="WP_052562030.1">
    <property type="nucleotide sequence ID" value="NZ_BAFN01000001.1"/>
</dbReference>
<dbReference type="InterPro" id="IPR013216">
    <property type="entry name" value="Methyltransf_11"/>
</dbReference>
<sequence length="274" mass="30637">MSTLTPEMESFKVRLKATWMAGDFTQIARSYESGATEFIERLNFAQGTNVLDVACGTGNLAIPAARRGAIVTGVDIAINLLAQGRSRAQAEGLTIQFDEGDAEKLPYNDASFDIIVSMFGVMFAPRPEKAAQELTRVCRTGGRIALANWTPTGFIGQVFKTIAAHVPPPPLMPSPVLWGDEETVCERLRENISDLRLTRRLISFKFPFTPADVVEFWRVYYGPTQRAFEALTANPEKQVALRRDLERLWLDHNQAKDNSTHVESEYLEVIATRR</sequence>
<name>A0ABQ0JTA5_9BACT</name>
<dbReference type="CDD" id="cd02440">
    <property type="entry name" value="AdoMet_MTases"/>
    <property type="match status" value="1"/>
</dbReference>
<dbReference type="GO" id="GO:0032259">
    <property type="term" value="P:methylation"/>
    <property type="evidence" value="ECO:0007669"/>
    <property type="project" value="UniProtKB-KW"/>
</dbReference>
<dbReference type="Gene3D" id="3.40.50.150">
    <property type="entry name" value="Vaccinia Virus protein VP39"/>
    <property type="match status" value="1"/>
</dbReference>
<evidence type="ECO:0000313" key="3">
    <source>
        <dbReference type="Proteomes" id="UP000032309"/>
    </source>
</evidence>
<dbReference type="InterPro" id="IPR029063">
    <property type="entry name" value="SAM-dependent_MTases_sf"/>
</dbReference>